<dbReference type="Gene3D" id="3.80.10.10">
    <property type="entry name" value="Ribonuclease Inhibitor"/>
    <property type="match status" value="1"/>
</dbReference>
<name>A0ABR2TH14_9ROSI</name>
<protein>
    <recommendedName>
        <fullName evidence="1">F-box domain-containing protein</fullName>
    </recommendedName>
</protein>
<dbReference type="InterPro" id="IPR055357">
    <property type="entry name" value="LRR_At1g61320_AtMIF1"/>
</dbReference>
<feature type="domain" description="F-box" evidence="1">
    <location>
        <begin position="29"/>
        <end position="68"/>
    </location>
</feature>
<dbReference type="Gene3D" id="1.20.1280.50">
    <property type="match status" value="1"/>
</dbReference>
<dbReference type="InterPro" id="IPR053781">
    <property type="entry name" value="F-box_AtFBL13-like"/>
</dbReference>
<dbReference type="Pfam" id="PF00646">
    <property type="entry name" value="F-box"/>
    <property type="match status" value="1"/>
</dbReference>
<dbReference type="SUPFAM" id="SSF81383">
    <property type="entry name" value="F-box domain"/>
    <property type="match status" value="1"/>
</dbReference>
<proteinExistence type="predicted"/>
<gene>
    <name evidence="2" type="ORF">V6N11_078444</name>
</gene>
<dbReference type="Pfam" id="PF23622">
    <property type="entry name" value="LRR_At1g61320_AtMIF1"/>
    <property type="match status" value="1"/>
</dbReference>
<evidence type="ECO:0000313" key="2">
    <source>
        <dbReference type="EMBL" id="KAK9036443.1"/>
    </source>
</evidence>
<dbReference type="InterPro" id="IPR001810">
    <property type="entry name" value="F-box_dom"/>
</dbReference>
<dbReference type="Proteomes" id="UP001396334">
    <property type="component" value="Unassembled WGS sequence"/>
</dbReference>
<evidence type="ECO:0000313" key="3">
    <source>
        <dbReference type="Proteomes" id="UP001396334"/>
    </source>
</evidence>
<dbReference type="PANTHER" id="PTHR34145">
    <property type="entry name" value="OS02G0105600 PROTEIN"/>
    <property type="match status" value="1"/>
</dbReference>
<sequence>MERSEPELNHCIPKKHKRKFDSGDRISGLPDDVLVSILSRLPFKVATTTSLLSRRWRRAWTLVPRLDFVPVCNFLMSGEKASDEVLDNFLSNSPFLECLCVLYSRTLVRVRVSNLSLHLKNLEISFCPKLECLELHSTSLLTLKYIGRTMKIPFDNVPNLAELCIEGEWGTIWCPTPRRKLLPILTFPPRLQKLELFVDAMEEVGSTWPEFPLMSQLKHLELCVAVYDFDSLLFLSSWIKACPSLHRFTVDASVLV</sequence>
<evidence type="ECO:0000259" key="1">
    <source>
        <dbReference type="SMART" id="SM00256"/>
    </source>
</evidence>
<dbReference type="CDD" id="cd22160">
    <property type="entry name" value="F-box_AtFBL13-like"/>
    <property type="match status" value="1"/>
</dbReference>
<dbReference type="EMBL" id="JBBPBN010000006">
    <property type="protein sequence ID" value="KAK9036443.1"/>
    <property type="molecule type" value="Genomic_DNA"/>
</dbReference>
<dbReference type="PANTHER" id="PTHR34145:SF68">
    <property type="entry name" value="FBD DOMAIN-CONTAINING PROTEIN"/>
    <property type="match status" value="1"/>
</dbReference>
<accession>A0ABR2TH14</accession>
<keyword evidence="3" id="KW-1185">Reference proteome</keyword>
<dbReference type="SUPFAM" id="SSF52047">
    <property type="entry name" value="RNI-like"/>
    <property type="match status" value="1"/>
</dbReference>
<organism evidence="2 3">
    <name type="scientific">Hibiscus sabdariffa</name>
    <name type="common">roselle</name>
    <dbReference type="NCBI Taxonomy" id="183260"/>
    <lineage>
        <taxon>Eukaryota</taxon>
        <taxon>Viridiplantae</taxon>
        <taxon>Streptophyta</taxon>
        <taxon>Embryophyta</taxon>
        <taxon>Tracheophyta</taxon>
        <taxon>Spermatophyta</taxon>
        <taxon>Magnoliopsida</taxon>
        <taxon>eudicotyledons</taxon>
        <taxon>Gunneridae</taxon>
        <taxon>Pentapetalae</taxon>
        <taxon>rosids</taxon>
        <taxon>malvids</taxon>
        <taxon>Malvales</taxon>
        <taxon>Malvaceae</taxon>
        <taxon>Malvoideae</taxon>
        <taxon>Hibiscus</taxon>
    </lineage>
</organism>
<reference evidence="2 3" key="1">
    <citation type="journal article" date="2024" name="G3 (Bethesda)">
        <title>Genome assembly of Hibiscus sabdariffa L. provides insights into metabolisms of medicinal natural products.</title>
        <authorList>
            <person name="Kim T."/>
        </authorList>
    </citation>
    <scope>NUCLEOTIDE SEQUENCE [LARGE SCALE GENOMIC DNA]</scope>
    <source>
        <strain evidence="2">TK-2024</strain>
        <tissue evidence="2">Old leaves</tissue>
    </source>
</reference>
<dbReference type="SMART" id="SM00256">
    <property type="entry name" value="FBOX"/>
    <property type="match status" value="1"/>
</dbReference>
<dbReference type="InterPro" id="IPR032675">
    <property type="entry name" value="LRR_dom_sf"/>
</dbReference>
<dbReference type="InterPro" id="IPR053772">
    <property type="entry name" value="At1g61320/At1g61330-like"/>
</dbReference>
<comment type="caution">
    <text evidence="2">The sequence shown here is derived from an EMBL/GenBank/DDBJ whole genome shotgun (WGS) entry which is preliminary data.</text>
</comment>
<dbReference type="InterPro" id="IPR036047">
    <property type="entry name" value="F-box-like_dom_sf"/>
</dbReference>